<dbReference type="InterPro" id="IPR009053">
    <property type="entry name" value="Prefoldin"/>
</dbReference>
<dbReference type="GO" id="GO:0006457">
    <property type="term" value="P:protein folding"/>
    <property type="evidence" value="ECO:0007669"/>
    <property type="project" value="UniProtKB-UniRule"/>
</dbReference>
<keyword evidence="3 7" id="KW-0143">Chaperone</keyword>
<evidence type="ECO:0000256" key="5">
    <source>
        <dbReference type="ARBA" id="ARBA00044156"/>
    </source>
</evidence>
<dbReference type="CDD" id="cd00584">
    <property type="entry name" value="Prefoldin_alpha"/>
    <property type="match status" value="1"/>
</dbReference>
<evidence type="ECO:0000256" key="4">
    <source>
        <dbReference type="ARBA" id="ARBA00025077"/>
    </source>
</evidence>
<keyword evidence="7" id="KW-0963">Cytoplasm</keyword>
<dbReference type="SUPFAM" id="SSF46579">
    <property type="entry name" value="Prefoldin"/>
    <property type="match status" value="1"/>
</dbReference>
<dbReference type="NCBIfam" id="TIGR00293">
    <property type="entry name" value="prefoldin subunit alpha"/>
    <property type="match status" value="1"/>
</dbReference>
<dbReference type="GO" id="GO:0051082">
    <property type="term" value="F:unfolded protein binding"/>
    <property type="evidence" value="ECO:0007669"/>
    <property type="project" value="UniProtKB-UniRule"/>
</dbReference>
<keyword evidence="8" id="KW-0175">Coiled coil</keyword>
<name>A0ABD5YMW9_9EURY</name>
<protein>
    <recommendedName>
        <fullName evidence="5 7">Prefoldin subunit alpha</fullName>
    </recommendedName>
    <alternativeName>
        <fullName evidence="6 7">GimC subunit alpha</fullName>
    </alternativeName>
</protein>
<proteinExistence type="inferred from homology"/>
<evidence type="ECO:0000313" key="10">
    <source>
        <dbReference type="EMBL" id="MFC7190573.1"/>
    </source>
</evidence>
<comment type="similarity">
    <text evidence="1">Belongs to the prefoldin subunit alpha family.</text>
</comment>
<reference evidence="10 11" key="1">
    <citation type="journal article" date="2019" name="Int. J. Syst. Evol. Microbiol.">
        <title>The Global Catalogue of Microorganisms (GCM) 10K type strain sequencing project: providing services to taxonomists for standard genome sequencing and annotation.</title>
        <authorList>
            <consortium name="The Broad Institute Genomics Platform"/>
            <consortium name="The Broad Institute Genome Sequencing Center for Infectious Disease"/>
            <person name="Wu L."/>
            <person name="Ma J."/>
        </authorList>
    </citation>
    <scope>NUCLEOTIDE SEQUENCE [LARGE SCALE GENOMIC DNA]</scope>
    <source>
        <strain evidence="10 11">RDMS1</strain>
    </source>
</reference>
<evidence type="ECO:0000256" key="3">
    <source>
        <dbReference type="ARBA" id="ARBA00023186"/>
    </source>
</evidence>
<evidence type="ECO:0000256" key="2">
    <source>
        <dbReference type="ARBA" id="ARBA00011716"/>
    </source>
</evidence>
<comment type="caution">
    <text evidence="10">The sequence shown here is derived from an EMBL/GenBank/DDBJ whole genome shotgun (WGS) entry which is preliminary data.</text>
</comment>
<evidence type="ECO:0000256" key="8">
    <source>
        <dbReference type="SAM" id="Coils"/>
    </source>
</evidence>
<feature type="region of interest" description="Disordered" evidence="9">
    <location>
        <begin position="116"/>
        <end position="154"/>
    </location>
</feature>
<dbReference type="GO" id="GO:0005737">
    <property type="term" value="C:cytoplasm"/>
    <property type="evidence" value="ECO:0007669"/>
    <property type="project" value="UniProtKB-SubCell"/>
</dbReference>
<dbReference type="AlphaFoldDB" id="A0ABD5YMW9"/>
<evidence type="ECO:0000313" key="11">
    <source>
        <dbReference type="Proteomes" id="UP001596417"/>
    </source>
</evidence>
<dbReference type="GO" id="GO:0016272">
    <property type="term" value="C:prefoldin complex"/>
    <property type="evidence" value="ECO:0007669"/>
    <property type="project" value="UniProtKB-UniRule"/>
</dbReference>
<keyword evidence="11" id="KW-1185">Reference proteome</keyword>
<evidence type="ECO:0000256" key="6">
    <source>
        <dbReference type="ARBA" id="ARBA00044231"/>
    </source>
</evidence>
<dbReference type="RefSeq" id="WP_248907566.1">
    <property type="nucleotide sequence ID" value="NZ_CP109979.1"/>
</dbReference>
<comment type="similarity">
    <text evidence="7">Belongs to the prefoldin alpha subunit family.</text>
</comment>
<comment type="function">
    <text evidence="4 7">Molecular chaperone capable of stabilizing a range of proteins. Seems to fulfill an ATP-independent, HSP70-like function in archaeal de novo protein folding.</text>
</comment>
<dbReference type="HAMAP" id="MF_00308">
    <property type="entry name" value="PfdA"/>
    <property type="match status" value="1"/>
</dbReference>
<dbReference type="Proteomes" id="UP001596417">
    <property type="component" value="Unassembled WGS sequence"/>
</dbReference>
<comment type="subunit">
    <text evidence="2 7">Heterohexamer of two alpha and four beta subunits.</text>
</comment>
<evidence type="ECO:0000256" key="9">
    <source>
        <dbReference type="SAM" id="MobiDB-lite"/>
    </source>
</evidence>
<sequence length="154" mass="17144">MSVSGDNGMRQLQEQLDAIESEVSSLQQEVEGLRSEKGEADEAINAIDRLESDDIVQVPLGGDAYVRAEIQDVDEIIVALGGGYAAERDKDGAVESLKHKKETLDDQISTLQEEISELEEEQAEIEQRAQQMQQQQLQQLQQQMQQQQGGTDDE</sequence>
<dbReference type="EMBL" id="JBHTAX010000001">
    <property type="protein sequence ID" value="MFC7190573.1"/>
    <property type="molecule type" value="Genomic_DNA"/>
</dbReference>
<dbReference type="Pfam" id="PF02996">
    <property type="entry name" value="Prefoldin"/>
    <property type="match status" value="1"/>
</dbReference>
<dbReference type="GeneID" id="76200200"/>
<evidence type="ECO:0000256" key="7">
    <source>
        <dbReference type="HAMAP-Rule" id="MF_00308"/>
    </source>
</evidence>
<dbReference type="PANTHER" id="PTHR12674:SF2">
    <property type="entry name" value="PREFOLDIN SUBUNIT 5"/>
    <property type="match status" value="1"/>
</dbReference>
<comment type="subcellular location">
    <subcellularLocation>
        <location evidence="7">Cytoplasm</location>
    </subcellularLocation>
</comment>
<accession>A0ABD5YMW9</accession>
<dbReference type="Gene3D" id="1.10.287.370">
    <property type="match status" value="1"/>
</dbReference>
<evidence type="ECO:0000256" key="1">
    <source>
        <dbReference type="ARBA" id="ARBA00010048"/>
    </source>
</evidence>
<organism evidence="10 11">
    <name type="scientific">Halocatena marina</name>
    <dbReference type="NCBI Taxonomy" id="2934937"/>
    <lineage>
        <taxon>Archaea</taxon>
        <taxon>Methanobacteriati</taxon>
        <taxon>Methanobacteriota</taxon>
        <taxon>Stenosarchaea group</taxon>
        <taxon>Halobacteria</taxon>
        <taxon>Halobacteriales</taxon>
        <taxon>Natronomonadaceae</taxon>
        <taxon>Halocatena</taxon>
    </lineage>
</organism>
<dbReference type="PANTHER" id="PTHR12674">
    <property type="entry name" value="PREFOLDIN SUBUNIT 5"/>
    <property type="match status" value="1"/>
</dbReference>
<gene>
    <name evidence="7 10" type="primary">pfdA</name>
    <name evidence="10" type="ORF">ACFQL7_12455</name>
</gene>
<dbReference type="InterPro" id="IPR011599">
    <property type="entry name" value="PFD_alpha_archaea"/>
</dbReference>
<feature type="coiled-coil region" evidence="8">
    <location>
        <begin position="9"/>
        <end position="53"/>
    </location>
</feature>
<dbReference type="InterPro" id="IPR004127">
    <property type="entry name" value="Prefoldin_subunit_alpha"/>
</dbReference>
<feature type="compositionally biased region" description="Low complexity" evidence="9">
    <location>
        <begin position="128"/>
        <end position="148"/>
    </location>
</feature>